<accession>A0A0U5LA47</accession>
<organism evidence="1 2">
    <name type="scientific">Duffyella gerundensis</name>
    <dbReference type="NCBI Taxonomy" id="1619313"/>
    <lineage>
        <taxon>Bacteria</taxon>
        <taxon>Pseudomonadati</taxon>
        <taxon>Pseudomonadota</taxon>
        <taxon>Gammaproteobacteria</taxon>
        <taxon>Enterobacterales</taxon>
        <taxon>Erwiniaceae</taxon>
        <taxon>Duffyella</taxon>
    </lineage>
</organism>
<evidence type="ECO:0000313" key="2">
    <source>
        <dbReference type="Proteomes" id="UP000059419"/>
    </source>
</evidence>
<protein>
    <submittedName>
        <fullName evidence="1">Uncharacterized protein</fullName>
    </submittedName>
</protein>
<name>A0A0U5LA47_9GAMM</name>
<dbReference type="AlphaFoldDB" id="A0A0U5LA47"/>
<reference evidence="2" key="1">
    <citation type="submission" date="2015-11" db="EMBL/GenBank/DDBJ databases">
        <authorList>
            <person name="Blom J."/>
        </authorList>
    </citation>
    <scope>NUCLEOTIDE SEQUENCE [LARGE SCALE GENOMIC DNA]</scope>
    <source>
        <plasmid evidence="2">pEM01</plasmid>
    </source>
</reference>
<dbReference type="Proteomes" id="UP000059419">
    <property type="component" value="Plasmid pEM01"/>
</dbReference>
<dbReference type="EMBL" id="LN907828">
    <property type="protein sequence ID" value="CUU26043.1"/>
    <property type="molecule type" value="Genomic_DNA"/>
</dbReference>
<dbReference type="KEGG" id="ege:EM595_p0346"/>
<proteinExistence type="predicted"/>
<dbReference type="PATRIC" id="fig|1619313.3.peg.3965"/>
<evidence type="ECO:0000313" key="1">
    <source>
        <dbReference type="EMBL" id="CUU26043.1"/>
    </source>
</evidence>
<keyword evidence="2" id="KW-1185">Reference proteome</keyword>
<gene>
    <name evidence="1" type="ORF">EM595_p0346</name>
</gene>
<geneLocation type="plasmid" evidence="2">
    <name>pEM01</name>
</geneLocation>
<sequence length="52" mass="6009">MPKMRVMSANDFFYRKSSHLDRFSIIPWSFIDIASAYSPLISGNALHIYQGK</sequence>